<dbReference type="Pfam" id="PF03412">
    <property type="entry name" value="Peptidase_C39"/>
    <property type="match status" value="1"/>
</dbReference>
<keyword evidence="1" id="KW-0732">Signal</keyword>
<protein>
    <submittedName>
        <fullName evidence="3">C39 family peptidase</fullName>
    </submittedName>
</protein>
<accession>A0ABV3Z7A3</accession>
<feature type="signal peptide" evidence="1">
    <location>
        <begin position="1"/>
        <end position="33"/>
    </location>
</feature>
<evidence type="ECO:0000259" key="2">
    <source>
        <dbReference type="PROSITE" id="PS50990"/>
    </source>
</evidence>
<gene>
    <name evidence="3" type="ORF">ABFZ84_12880</name>
</gene>
<comment type="caution">
    <text evidence="3">The sequence shown here is derived from an EMBL/GenBank/DDBJ whole genome shotgun (WGS) entry which is preliminary data.</text>
</comment>
<reference evidence="3 4" key="1">
    <citation type="submission" date="2024-05" db="EMBL/GenBank/DDBJ databases">
        <title>Three bacterial strains, DH-69, EH-24, and ECK-19 isolated from coastal sediments.</title>
        <authorList>
            <person name="Ye Y.-Q."/>
            <person name="Du Z.-J."/>
        </authorList>
    </citation>
    <scope>NUCLEOTIDE SEQUENCE [LARGE SCALE GENOMIC DNA]</scope>
    <source>
        <strain evidence="3 4">ECK-19</strain>
    </source>
</reference>
<sequence>MQPNTQKKRGSQKILALLAVFFSSFTFSVPSFAGDLQLFVGGSSPRVKVVSMAERKFQTVVKQQFDFSCGSAALATLLTHHYDRTTTEEEAFRAMWEVGDQNRIRELGFSLLEMKRYLESINLKADGFVLTLDRIQEIGVPGIALIDVRGYKHFVVIKGITREVVLIGDPSSGVTSMPRHVFEERWDGTILFIRSDVIRGKESFNQLADWRLAPSAPHDRALDLESLQSVSINQTRPSTSGFTINTTVESR</sequence>
<proteinExistence type="predicted"/>
<name>A0ABV3Z7A3_9PROT</name>
<keyword evidence="4" id="KW-1185">Reference proteome</keyword>
<dbReference type="EMBL" id="JBEHZE010000001">
    <property type="protein sequence ID" value="MEX6634443.1"/>
    <property type="molecule type" value="Genomic_DNA"/>
</dbReference>
<dbReference type="Proteomes" id="UP001560685">
    <property type="component" value="Unassembled WGS sequence"/>
</dbReference>
<evidence type="ECO:0000256" key="1">
    <source>
        <dbReference type="SAM" id="SignalP"/>
    </source>
</evidence>
<organism evidence="3 4">
    <name type="scientific">Hyphococcus lacteus</name>
    <dbReference type="NCBI Taxonomy" id="3143536"/>
    <lineage>
        <taxon>Bacteria</taxon>
        <taxon>Pseudomonadati</taxon>
        <taxon>Pseudomonadota</taxon>
        <taxon>Alphaproteobacteria</taxon>
        <taxon>Parvularculales</taxon>
        <taxon>Parvularculaceae</taxon>
        <taxon>Hyphococcus</taxon>
    </lineage>
</organism>
<evidence type="ECO:0000313" key="4">
    <source>
        <dbReference type="Proteomes" id="UP001560685"/>
    </source>
</evidence>
<dbReference type="InterPro" id="IPR005074">
    <property type="entry name" value="Peptidase_C39"/>
</dbReference>
<evidence type="ECO:0000313" key="3">
    <source>
        <dbReference type="EMBL" id="MEX6634443.1"/>
    </source>
</evidence>
<feature type="chain" id="PRO_5047026533" evidence="1">
    <location>
        <begin position="34"/>
        <end position="251"/>
    </location>
</feature>
<feature type="domain" description="Peptidase C39" evidence="2">
    <location>
        <begin position="63"/>
        <end position="193"/>
    </location>
</feature>
<dbReference type="CDD" id="cd02423">
    <property type="entry name" value="Peptidase_C39G"/>
    <property type="match status" value="1"/>
</dbReference>
<dbReference type="RefSeq" id="WP_369314427.1">
    <property type="nucleotide sequence ID" value="NZ_JBEHZE010000001.1"/>
</dbReference>
<dbReference type="Gene3D" id="3.90.70.10">
    <property type="entry name" value="Cysteine proteinases"/>
    <property type="match status" value="1"/>
</dbReference>
<dbReference type="PROSITE" id="PS50990">
    <property type="entry name" value="PEPTIDASE_C39"/>
    <property type="match status" value="1"/>
</dbReference>